<comment type="subcellular location">
    <subcellularLocation>
        <location evidence="1">Membrane</location>
        <topology evidence="1">Multi-pass membrane protein</topology>
    </subcellularLocation>
</comment>
<evidence type="ECO:0000256" key="1">
    <source>
        <dbReference type="ARBA" id="ARBA00004141"/>
    </source>
</evidence>
<dbReference type="RefSeq" id="WP_011191326.1">
    <property type="nucleotide sequence ID" value="NZ_JAPKJC010000040.1"/>
</dbReference>
<evidence type="ECO:0000256" key="2">
    <source>
        <dbReference type="ARBA" id="ARBA00022692"/>
    </source>
</evidence>
<evidence type="ECO:0000256" key="5">
    <source>
        <dbReference type="SAM" id="Phobius"/>
    </source>
</evidence>
<dbReference type="Pfam" id="PF04610">
    <property type="entry name" value="TrbL"/>
    <property type="match status" value="1"/>
</dbReference>
<feature type="transmembrane region" description="Helical" evidence="5">
    <location>
        <begin position="237"/>
        <end position="257"/>
    </location>
</feature>
<proteinExistence type="predicted"/>
<feature type="transmembrane region" description="Helical" evidence="5">
    <location>
        <begin position="171"/>
        <end position="189"/>
    </location>
</feature>
<evidence type="ECO:0000313" key="6">
    <source>
        <dbReference type="EMBL" id="QSM61759.1"/>
    </source>
</evidence>
<feature type="transmembrane region" description="Helical" evidence="5">
    <location>
        <begin position="28"/>
        <end position="50"/>
    </location>
</feature>
<feature type="transmembrane region" description="Helical" evidence="5">
    <location>
        <begin position="195"/>
        <end position="216"/>
    </location>
</feature>
<geneLocation type="plasmid" evidence="6">
    <name>pTE_T100_5</name>
</geneLocation>
<feature type="transmembrane region" description="Helical" evidence="5">
    <location>
        <begin position="70"/>
        <end position="91"/>
    </location>
</feature>
<organism evidence="6">
    <name type="scientific">Escherichia coli</name>
    <dbReference type="NCBI Taxonomy" id="562"/>
    <lineage>
        <taxon>Bacteria</taxon>
        <taxon>Pseudomonadati</taxon>
        <taxon>Pseudomonadota</taxon>
        <taxon>Gammaproteobacteria</taxon>
        <taxon>Enterobacterales</taxon>
        <taxon>Enterobacteriaceae</taxon>
        <taxon>Escherichia</taxon>
    </lineage>
</organism>
<protein>
    <submittedName>
        <fullName evidence="6">Type IV secretion system protein VirB6</fullName>
    </submittedName>
</protein>
<dbReference type="GO" id="GO:0030255">
    <property type="term" value="P:protein secretion by the type IV secretion system"/>
    <property type="evidence" value="ECO:0007669"/>
    <property type="project" value="InterPro"/>
</dbReference>
<dbReference type="InterPro" id="IPR007688">
    <property type="entry name" value="Conjugal_tfr_TrbL/VirB6"/>
</dbReference>
<sequence>MSTNLFERIFANVDDALNTYVVDTVGNVVGFASPLFTSMMIVFVAMWGYLMMFGRVQEPLQDGVFRIIRIGGIMALGLTVGTYMGVVVTFLQQGPEHISAVVSGAGGTSADTLDALFSQVFAVSKAAWEKGGVLDGNFGLYLIALIVLVIGSGLTLFVAFLILLAKLMTTVLLGIGPLFIICLLFKVTQRFFESWIAMVSNFGLLLVLASSVGTLMTSLAQTYIDKLAPNEAAAADAANLGDAAMLCLVFALCILVVRQVPSVAAALGGGIALATQGAFGSAMNALRPSSMQRASRQVQREYRATKQAVTAPVRAGQRVASAYQKRFGSGNSVASM</sequence>
<evidence type="ECO:0000256" key="3">
    <source>
        <dbReference type="ARBA" id="ARBA00022989"/>
    </source>
</evidence>
<feature type="transmembrane region" description="Helical" evidence="5">
    <location>
        <begin position="138"/>
        <end position="164"/>
    </location>
</feature>
<keyword evidence="6" id="KW-0614">Plasmid</keyword>
<keyword evidence="2 5" id="KW-0812">Transmembrane</keyword>
<keyword evidence="3 5" id="KW-1133">Transmembrane helix</keyword>
<name>A0A899NFV4_ECOLX</name>
<accession>A0A899NFV4</accession>
<dbReference type="AlphaFoldDB" id="A0A899NFV4"/>
<dbReference type="EMBL" id="MW574944">
    <property type="protein sequence ID" value="QSM61759.1"/>
    <property type="molecule type" value="Genomic_DNA"/>
</dbReference>
<dbReference type="GO" id="GO:0016020">
    <property type="term" value="C:membrane"/>
    <property type="evidence" value="ECO:0007669"/>
    <property type="project" value="UniProtKB-SubCell"/>
</dbReference>
<reference evidence="6" key="1">
    <citation type="journal article" name="Environ. Pollut.">
        <title>Investigating the effects of municipal and hospital wastewaters on horizontal gene transfer.</title>
        <authorList>
            <person name="Hutinel M."/>
            <person name="Fick J."/>
            <person name="Larsson D.G.J."/>
            <person name="Flach C.F."/>
        </authorList>
    </citation>
    <scope>NUCLEOTIDE SEQUENCE</scope>
    <source>
        <strain evidence="6">CV601</strain>
    </source>
</reference>
<feature type="transmembrane region" description="Helical" evidence="5">
    <location>
        <begin position="263"/>
        <end position="286"/>
    </location>
</feature>
<keyword evidence="4 5" id="KW-0472">Membrane</keyword>
<gene>
    <name evidence="6" type="primary">virB6_3</name>
    <name evidence="6" type="ORF">LDMDHDEC_00584</name>
</gene>
<evidence type="ECO:0000256" key="4">
    <source>
        <dbReference type="ARBA" id="ARBA00023136"/>
    </source>
</evidence>